<dbReference type="InterPro" id="IPR014031">
    <property type="entry name" value="Ketoacyl_synth_C"/>
</dbReference>
<dbReference type="Pfam" id="PF00109">
    <property type="entry name" value="ketoacyl-synt"/>
    <property type="match status" value="1"/>
</dbReference>
<dbReference type="SUPFAM" id="SSF53901">
    <property type="entry name" value="Thiolase-like"/>
    <property type="match status" value="1"/>
</dbReference>
<evidence type="ECO:0000256" key="5">
    <source>
        <dbReference type="PROSITE-ProRule" id="PRU01363"/>
    </source>
</evidence>
<evidence type="ECO:0000259" key="8">
    <source>
        <dbReference type="PROSITE" id="PS52004"/>
    </source>
</evidence>
<dbReference type="InterPro" id="IPR020806">
    <property type="entry name" value="PKS_PP-bd"/>
</dbReference>
<keyword evidence="2" id="KW-0597">Phosphoprotein</keyword>
<evidence type="ECO:0000313" key="10">
    <source>
        <dbReference type="EMBL" id="KAG9231679.1"/>
    </source>
</evidence>
<dbReference type="Pfam" id="PF22621">
    <property type="entry name" value="CurL-like_PKS_C"/>
    <property type="match status" value="1"/>
</dbReference>
<feature type="active site" description="Proton donor; for dehydratase activity" evidence="5">
    <location>
        <position position="1527"/>
    </location>
</feature>
<dbReference type="SUPFAM" id="SSF52151">
    <property type="entry name" value="FabD/lysophospholipase-like"/>
    <property type="match status" value="1"/>
</dbReference>
<dbReference type="PROSITE" id="PS52019">
    <property type="entry name" value="PKS_MFAS_DH"/>
    <property type="match status" value="1"/>
</dbReference>
<dbReference type="InterPro" id="IPR014030">
    <property type="entry name" value="Ketoacyl_synth_N"/>
</dbReference>
<dbReference type="PANTHER" id="PTHR43775">
    <property type="entry name" value="FATTY ACID SYNTHASE"/>
    <property type="match status" value="1"/>
</dbReference>
<dbReference type="PROSITE" id="PS50075">
    <property type="entry name" value="CARRIER"/>
    <property type="match status" value="2"/>
</dbReference>
<evidence type="ECO:0000256" key="4">
    <source>
        <dbReference type="ARBA" id="ARBA00023268"/>
    </source>
</evidence>
<dbReference type="InterPro" id="IPR014043">
    <property type="entry name" value="Acyl_transferase_dom"/>
</dbReference>
<dbReference type="InterPro" id="IPR032088">
    <property type="entry name" value="SAT"/>
</dbReference>
<feature type="region of interest" description="C-terminal hotdog fold" evidence="5">
    <location>
        <begin position="1464"/>
        <end position="1622"/>
    </location>
</feature>
<keyword evidence="3" id="KW-0808">Transferase</keyword>
<dbReference type="Proteomes" id="UP000824998">
    <property type="component" value="Unassembled WGS sequence"/>
</dbReference>
<dbReference type="InterPro" id="IPR016039">
    <property type="entry name" value="Thiolase-like"/>
</dbReference>
<evidence type="ECO:0000256" key="3">
    <source>
        <dbReference type="ARBA" id="ARBA00022679"/>
    </source>
</evidence>
<evidence type="ECO:0000256" key="1">
    <source>
        <dbReference type="ARBA" id="ARBA00022450"/>
    </source>
</evidence>
<protein>
    <submittedName>
        <fullName evidence="10">Polyketide synthase</fullName>
    </submittedName>
</protein>
<dbReference type="SMART" id="SM00827">
    <property type="entry name" value="PKS_AT"/>
    <property type="match status" value="1"/>
</dbReference>
<dbReference type="GO" id="GO:0004312">
    <property type="term" value="F:fatty acid synthase activity"/>
    <property type="evidence" value="ECO:0007669"/>
    <property type="project" value="TreeGrafter"/>
</dbReference>
<dbReference type="GO" id="GO:0031177">
    <property type="term" value="F:phosphopantetheine binding"/>
    <property type="evidence" value="ECO:0007669"/>
    <property type="project" value="InterPro"/>
</dbReference>
<dbReference type="Pfam" id="PF00698">
    <property type="entry name" value="Acyl_transf_1"/>
    <property type="match status" value="1"/>
</dbReference>
<organism evidence="10 11">
    <name type="scientific">Amylocarpus encephaloides</name>
    <dbReference type="NCBI Taxonomy" id="45428"/>
    <lineage>
        <taxon>Eukaryota</taxon>
        <taxon>Fungi</taxon>
        <taxon>Dikarya</taxon>
        <taxon>Ascomycota</taxon>
        <taxon>Pezizomycotina</taxon>
        <taxon>Leotiomycetes</taxon>
        <taxon>Helotiales</taxon>
        <taxon>Helotiales incertae sedis</taxon>
        <taxon>Amylocarpus</taxon>
    </lineage>
</organism>
<dbReference type="GO" id="GO:0044550">
    <property type="term" value="P:secondary metabolite biosynthetic process"/>
    <property type="evidence" value="ECO:0007669"/>
    <property type="project" value="TreeGrafter"/>
</dbReference>
<dbReference type="EMBL" id="MU251587">
    <property type="protein sequence ID" value="KAG9231679.1"/>
    <property type="molecule type" value="Genomic_DNA"/>
</dbReference>
<evidence type="ECO:0000313" key="11">
    <source>
        <dbReference type="Proteomes" id="UP000824998"/>
    </source>
</evidence>
<feature type="compositionally biased region" description="Polar residues" evidence="6">
    <location>
        <begin position="1671"/>
        <end position="1682"/>
    </location>
</feature>
<dbReference type="InterPro" id="IPR049551">
    <property type="entry name" value="PKS_DH_C"/>
</dbReference>
<feature type="compositionally biased region" description="Low complexity" evidence="6">
    <location>
        <begin position="1655"/>
        <end position="1670"/>
    </location>
</feature>
<dbReference type="InterPro" id="IPR018201">
    <property type="entry name" value="Ketoacyl_synth_AS"/>
</dbReference>
<name>A0A9P7YDE1_9HELO</name>
<dbReference type="Gene3D" id="3.40.47.10">
    <property type="match status" value="1"/>
</dbReference>
<dbReference type="SUPFAM" id="SSF47336">
    <property type="entry name" value="ACP-like"/>
    <property type="match status" value="2"/>
</dbReference>
<dbReference type="InterPro" id="IPR001227">
    <property type="entry name" value="Ac_transferase_dom_sf"/>
</dbReference>
<dbReference type="Gene3D" id="1.10.1200.10">
    <property type="entry name" value="ACP-like"/>
    <property type="match status" value="2"/>
</dbReference>
<dbReference type="InterPro" id="IPR009081">
    <property type="entry name" value="PP-bd_ACP"/>
</dbReference>
<feature type="domain" description="Ketosynthase family 3 (KS3)" evidence="8">
    <location>
        <begin position="378"/>
        <end position="805"/>
    </location>
</feature>
<dbReference type="SMART" id="SM00825">
    <property type="entry name" value="PKS_KS"/>
    <property type="match status" value="1"/>
</dbReference>
<evidence type="ECO:0000256" key="2">
    <source>
        <dbReference type="ARBA" id="ARBA00022553"/>
    </source>
</evidence>
<dbReference type="Pfam" id="PF16073">
    <property type="entry name" value="SAT"/>
    <property type="match status" value="1"/>
</dbReference>
<dbReference type="Gene3D" id="3.40.366.10">
    <property type="entry name" value="Malonyl-Coenzyme A Acyl Carrier Protein, domain 2"/>
    <property type="match status" value="2"/>
</dbReference>
<dbReference type="InterPro" id="IPR042104">
    <property type="entry name" value="PKS_dehydratase_sf"/>
</dbReference>
<accession>A0A9P7YDE1</accession>
<reference evidence="10" key="1">
    <citation type="journal article" date="2021" name="IMA Fungus">
        <title>Genomic characterization of three marine fungi, including Emericellopsis atlantica sp. nov. with signatures of a generalist lifestyle and marine biomass degradation.</title>
        <authorList>
            <person name="Hagestad O.C."/>
            <person name="Hou L."/>
            <person name="Andersen J.H."/>
            <person name="Hansen E.H."/>
            <person name="Altermark B."/>
            <person name="Li C."/>
            <person name="Kuhnert E."/>
            <person name="Cox R.J."/>
            <person name="Crous P.W."/>
            <person name="Spatafora J.W."/>
            <person name="Lail K."/>
            <person name="Amirebrahimi M."/>
            <person name="Lipzen A."/>
            <person name="Pangilinan J."/>
            <person name="Andreopoulos W."/>
            <person name="Hayes R.D."/>
            <person name="Ng V."/>
            <person name="Grigoriev I.V."/>
            <person name="Jackson S.A."/>
            <person name="Sutton T.D.S."/>
            <person name="Dobson A.D.W."/>
            <person name="Rama T."/>
        </authorList>
    </citation>
    <scope>NUCLEOTIDE SEQUENCE</scope>
    <source>
        <strain evidence="10">TRa018bII</strain>
    </source>
</reference>
<feature type="region of interest" description="N-terminal hotdog fold" evidence="5">
    <location>
        <begin position="1300"/>
        <end position="1441"/>
    </location>
</feature>
<dbReference type="GO" id="GO:0006633">
    <property type="term" value="P:fatty acid biosynthetic process"/>
    <property type="evidence" value="ECO:0007669"/>
    <property type="project" value="InterPro"/>
</dbReference>
<dbReference type="Pfam" id="PF00550">
    <property type="entry name" value="PP-binding"/>
    <property type="match status" value="2"/>
</dbReference>
<feature type="region of interest" description="Disordered" evidence="6">
    <location>
        <begin position="1644"/>
        <end position="1682"/>
    </location>
</feature>
<proteinExistence type="predicted"/>
<feature type="active site" description="Proton acceptor; for dehydratase activity" evidence="5">
    <location>
        <position position="1335"/>
    </location>
</feature>
<evidence type="ECO:0000259" key="9">
    <source>
        <dbReference type="PROSITE" id="PS52019"/>
    </source>
</evidence>
<dbReference type="Gene3D" id="3.30.70.3290">
    <property type="match status" value="1"/>
</dbReference>
<dbReference type="InterPro" id="IPR016035">
    <property type="entry name" value="Acyl_Trfase/lysoPLipase"/>
</dbReference>
<dbReference type="Gene3D" id="3.10.129.110">
    <property type="entry name" value="Polyketide synthase dehydratase"/>
    <property type="match status" value="1"/>
</dbReference>
<dbReference type="Pfam" id="PF14765">
    <property type="entry name" value="PS-DH"/>
    <property type="match status" value="1"/>
</dbReference>
<evidence type="ECO:0000259" key="7">
    <source>
        <dbReference type="PROSITE" id="PS50075"/>
    </source>
</evidence>
<dbReference type="PROSITE" id="PS00012">
    <property type="entry name" value="PHOSPHOPANTETHEINE"/>
    <property type="match status" value="1"/>
</dbReference>
<dbReference type="InterPro" id="IPR036736">
    <property type="entry name" value="ACP-like_sf"/>
</dbReference>
<sequence>MSPISAAFFCPQAGAPDEEYLNGLHSFLSQHKYGQSLLHELSDLKKSRIWSTLAAASDEVASLSPGHEYLDLLNDWAATGISGPLAATRSGVVALPLLVVLQIGQYLRYLDYHRLSHQVFLENVREAGGLQGFCGGLASAIAIASALDEAEVIQYTATAVRLMIAVGAYTEAADDTRGNGSTTLALRLKYEGQGEELTQCFPGTYVSAITEPRSISIVGPAGTLHELFIFAREQERLQVQKMDIRGKVHNPENQDLAMNLCKLCDEMPCLQLPDASELKAPIRSNRSAQKLTEGSLTKELVITILASRCEWYSILVEIAKDLKASENNAPKFLHFGLTDTISLPPFIKQGLHPVKIAAHPLIPRIAMSSVKDALDFPEDAIAIIGASCRLPGANNLEELWELLASGSDQHRPLGNDRCNLYDSFRASQSGSFTKERRFYGNFIDDVQRFDHSFFGVNPREAANMDPQQRILLEVAYEALDEAGYLAKHRREDNDNVGCFIGASFTEYLDNTKAHAPTAYTATGTIRAFLCGRLSYYFGWSGPAEVIDTACSASLVAINRACKEIQAGECHMALAGGVNIIAGINNYLDLAKAGFLSSTGQCKPFDTSADGYCRSDGAGLVVLKKLSRAVADGDGIMGIIPGIATNQGGLSASLTVPHSIAQQALYRRVLGQARIQPESVTYVEAHGPGTQAGDPLEIESLRSVFGKDMLTTSSDRILYVGSIKGNVGHSETAAGVVGLLKILTMIKHGQIPPQANHNSLNPKIAPMEPDGLSITRSLRDWSAPFRAALVNSYGAAGSNCALLCCEMSSKSKQLKRKGINMRLPLLVSAASESSLLRHSQALSAHLRKNALDLDLGDVIYTMKERRKHHKFIASIEANNIQDAADQLENFQSHSIFQHASQPPRPVVLVFSGQFDNKVKLDRGFYDELPAFRRYLDVCDKELLAQGFPSIMPTIFNTEPAEDATLLQCSIFAMQYASAQCWIDAGLNPSAVVGHSLGELTALAVSGILSLANAIRLVAARANLIDTKWGPEKGSMLVLGNCSTSDFEALSSIVQQKTGNAVEIACYNAADSIVAAGTSMAIENVEEIVRTDSRFHKIRTRRLSTTHGFHSSLTEPLLANLTKISQSLEWNEPRVPLEICSQNPLASFKHYDPSRHLREPVFFVDAIQRLEKRFESALWLEAGVDTPAAAMARSAVDQADTHAFLSLKASRTMSALDSLAGLVSTLWRNGQFVNHWQFISTSGEALAYKPVWLPPYQFERTRHWTPNKDRVIEMQQTVSTPIADLRNTVSAKRLYAPPPVLQKLLSGKPGISMKENGRFEFIINTQNERFSQIVGGHAVRSRPLCPASMYMELVVIALQLQNADGGSPRVALGGSNLVFEELNFNAALGTKVDGEVVVRLSPAGHENSLTFAVCTLPNSSSSSQNRPETVHANGVVSLGGCLPLDAWQRLTTGPMESIGKMERDDAERLMSKSTYSLFSRVVGYAPFFLGIHSLILQEREAVAIIRMPEEQPARDASSAWRFCDTVTIDSFIQVLGFIMNTSDFVAKEEVAVMVGLDQAVISPKCDFSNTGAPNRENWRVYARFELASNKQLIGDVFVYNTQDNGLVAVLSGCRFYRLPISKLERSLDQAMRLATPSLKQPEHVALSLPPPRLLPGEDLLSSSSSSDGESGSTNTLPSSVASAEQVSGGQLEGLQSLIAECTGIAHSDMTEDEILGDLGLDSLAAIELVGELSSRFSLSIASEDLIQSTLNDLSKKLGGRRSITTTALSQPAAPPADVVKVDFQTGEQPDGKRLQKLKQIFVDVVGAELEDVQPSAVLADLGIDSMSANDLKQELQDRLSIRIRDIMVDDTVEGLMKQLGILRLEGKEA</sequence>
<dbReference type="Pfam" id="PF02801">
    <property type="entry name" value="Ketoacyl-synt_C"/>
    <property type="match status" value="1"/>
</dbReference>
<keyword evidence="11" id="KW-1185">Reference proteome</keyword>
<feature type="domain" description="Carrier" evidence="7">
    <location>
        <begin position="1683"/>
        <end position="1762"/>
    </location>
</feature>
<dbReference type="InterPro" id="IPR020841">
    <property type="entry name" value="PKS_Beta-ketoAc_synthase_dom"/>
</dbReference>
<feature type="domain" description="Carrier" evidence="7">
    <location>
        <begin position="1786"/>
        <end position="1867"/>
    </location>
</feature>
<dbReference type="InterPro" id="IPR049900">
    <property type="entry name" value="PKS_mFAS_DH"/>
</dbReference>
<dbReference type="GO" id="GO:0004315">
    <property type="term" value="F:3-oxoacyl-[acyl-carrier-protein] synthase activity"/>
    <property type="evidence" value="ECO:0007669"/>
    <property type="project" value="InterPro"/>
</dbReference>
<dbReference type="CDD" id="cd00833">
    <property type="entry name" value="PKS"/>
    <property type="match status" value="1"/>
</dbReference>
<dbReference type="PROSITE" id="PS52004">
    <property type="entry name" value="KS3_2"/>
    <property type="match status" value="1"/>
</dbReference>
<comment type="caution">
    <text evidence="10">The sequence shown here is derived from an EMBL/GenBank/DDBJ whole genome shotgun (WGS) entry which is preliminary data.</text>
</comment>
<dbReference type="PANTHER" id="PTHR43775:SF21">
    <property type="entry name" value="NON-REDUCING POLYKETIDE SYNTHASE AUSA-RELATED"/>
    <property type="match status" value="1"/>
</dbReference>
<dbReference type="InterPro" id="IPR050091">
    <property type="entry name" value="PKS_NRPS_Biosynth_Enz"/>
</dbReference>
<dbReference type="SMART" id="SM00823">
    <property type="entry name" value="PKS_PP"/>
    <property type="match status" value="2"/>
</dbReference>
<evidence type="ECO:0000256" key="6">
    <source>
        <dbReference type="SAM" id="MobiDB-lite"/>
    </source>
</evidence>
<dbReference type="PROSITE" id="PS00606">
    <property type="entry name" value="KS3_1"/>
    <property type="match status" value="1"/>
</dbReference>
<gene>
    <name evidence="10" type="ORF">BJ875DRAFT_516448</name>
</gene>
<keyword evidence="1" id="KW-0596">Phosphopantetheine</keyword>
<dbReference type="OrthoDB" id="429813at2759"/>
<dbReference type="InterPro" id="IPR006162">
    <property type="entry name" value="Ppantetheine_attach_site"/>
</dbReference>
<keyword evidence="4" id="KW-0511">Multifunctional enzyme</keyword>
<feature type="domain" description="PKS/mFAS DH" evidence="9">
    <location>
        <begin position="1300"/>
        <end position="1622"/>
    </location>
</feature>